<dbReference type="InterPro" id="IPR035943">
    <property type="entry name" value="XisI-like_sf"/>
</dbReference>
<keyword evidence="1" id="KW-0614">Plasmid</keyword>
<sequence>MDRVEQYRNIVKQVLQRYYDLYQRMQDAETALLCDPAADQYQVIQTGWDAQQRRIYTTLHLSLKNGKIYIHSDPTEEGIANVLIEEGIPKADIILEYQAPTLRKYSGFAQA</sequence>
<dbReference type="Proteomes" id="UP000217895">
    <property type="component" value="Plasmid Plasmid2 dna"/>
</dbReference>
<dbReference type="Pfam" id="PF08869">
    <property type="entry name" value="XisI"/>
    <property type="match status" value="1"/>
</dbReference>
<dbReference type="AlphaFoldDB" id="A0A1Z4JT01"/>
<protein>
    <submittedName>
        <fullName evidence="1">FdxN element excision controlling factor protein</fullName>
    </submittedName>
</protein>
<dbReference type="SUPFAM" id="SSF143847">
    <property type="entry name" value="XisI-like"/>
    <property type="match status" value="1"/>
</dbReference>
<organism evidence="1 2">
    <name type="scientific">Leptolyngbya boryana NIES-2135</name>
    <dbReference type="NCBI Taxonomy" id="1973484"/>
    <lineage>
        <taxon>Bacteria</taxon>
        <taxon>Bacillati</taxon>
        <taxon>Cyanobacteriota</taxon>
        <taxon>Cyanophyceae</taxon>
        <taxon>Leptolyngbyales</taxon>
        <taxon>Leptolyngbyaceae</taxon>
        <taxon>Leptolyngbya group</taxon>
        <taxon>Leptolyngbya</taxon>
    </lineage>
</organism>
<keyword evidence="2" id="KW-1185">Reference proteome</keyword>
<geneLocation type="plasmid" evidence="1">
    <name>plasmid2</name>
</geneLocation>
<dbReference type="InterPro" id="IPR014968">
    <property type="entry name" value="XisI"/>
</dbReference>
<dbReference type="Gene3D" id="3.30.310.110">
    <property type="entry name" value="XisI-like"/>
    <property type="match status" value="1"/>
</dbReference>
<dbReference type="CDD" id="cd16382">
    <property type="entry name" value="XisI-like"/>
    <property type="match status" value="1"/>
</dbReference>
<reference evidence="1 2" key="1">
    <citation type="submission" date="2017-06" db="EMBL/GenBank/DDBJ databases">
        <title>Genome sequencing of cyanobaciteial culture collection at National Institute for Environmental Studies (NIES).</title>
        <authorList>
            <person name="Hirose Y."/>
            <person name="Shimura Y."/>
            <person name="Fujisawa T."/>
            <person name="Nakamura Y."/>
            <person name="Kawachi M."/>
        </authorList>
    </citation>
    <scope>NUCLEOTIDE SEQUENCE [LARGE SCALE GENOMIC DNA]</scope>
    <source>
        <strain evidence="1 2">NIES-2135</strain>
        <plasmid evidence="2">Plasmid Plasmid2 dna</plasmid>
    </source>
</reference>
<accession>A0A1Z4JT01</accession>
<evidence type="ECO:0000313" key="1">
    <source>
        <dbReference type="EMBL" id="BAY59869.1"/>
    </source>
</evidence>
<evidence type="ECO:0000313" key="2">
    <source>
        <dbReference type="Proteomes" id="UP000217895"/>
    </source>
</evidence>
<name>A0A1Z4JT01_LEPBY</name>
<proteinExistence type="predicted"/>
<dbReference type="EMBL" id="AP018205">
    <property type="protein sequence ID" value="BAY59869.1"/>
    <property type="molecule type" value="Genomic_DNA"/>
</dbReference>
<gene>
    <name evidence="1" type="primary">xisI2</name>
    <name evidence="1" type="ORF">NIES2135_67460</name>
</gene>